<dbReference type="AlphaFoldDB" id="A0A2T7NVE8"/>
<dbReference type="InterPro" id="IPR052727">
    <property type="entry name" value="Rab4/Rab5_effector"/>
</dbReference>
<evidence type="ECO:0000256" key="2">
    <source>
        <dbReference type="ARBA" id="ARBA00022771"/>
    </source>
</evidence>
<dbReference type="OMA" id="LAIFCEP"/>
<dbReference type="OrthoDB" id="166134at2759"/>
<dbReference type="SUPFAM" id="SSF57903">
    <property type="entry name" value="FYVE/PHD zinc finger"/>
    <property type="match status" value="1"/>
</dbReference>
<name>A0A2T7NVE8_POMCA</name>
<dbReference type="GO" id="GO:0008270">
    <property type="term" value="F:zinc ion binding"/>
    <property type="evidence" value="ECO:0007669"/>
    <property type="project" value="UniProtKB-KW"/>
</dbReference>
<keyword evidence="1" id="KW-0479">Metal-binding</keyword>
<dbReference type="PROSITE" id="PS50178">
    <property type="entry name" value="ZF_FYVE"/>
    <property type="match status" value="1"/>
</dbReference>
<sequence>MATTTEIIEGFLCPMCMKDFGTVTLLQHHFEDAHTSEDKAVFQQLKGFFDKAKKKIMGDKDTNPFIEQNSSSGGDVTNYSQGLSGYDSSWWEPQDFGASQSHLDFFKSIRGARVDHFVVETNKLLIRLDKLLNPDAPTEPKRRKAFEMSVVRWIPDREVPACLRCARSFGLMTRRHHCRLCGGIICDRCSQFLTLSFAQKLVNPAFCFEGEGFLKRSGSNTSLNSLMSTEGEPHMRICADCRQLLERRDSMTELRNTKPPIVQLYEKMKMCIEEAENILPQYLPMVDSLSQGEAVHSYRDAQILRTKLVKLYEAIDQLSKRILLFGLDTDPQPNPKQVYLQKAIRMYASNFMQENLMGLQNLLSEDEVKRLQEVRKAEIQRKIAAERQAAMEAQERERQQREQASSAEASGCRSEASGVKSQGHRRQESTASNGSLGKGWKPEGEIEHASRINDPMLQQIEIIRGYIRQAKQAQRMDEVTMLEQNLRELQLEFTRQRQAQGDLS</sequence>
<proteinExistence type="predicted"/>
<dbReference type="InterPro" id="IPR036531">
    <property type="entry name" value="Rbsn_Rab-bd_sf"/>
</dbReference>
<feature type="region of interest" description="Disordered" evidence="6">
    <location>
        <begin position="390"/>
        <end position="442"/>
    </location>
</feature>
<evidence type="ECO:0000259" key="7">
    <source>
        <dbReference type="PROSITE" id="PS50157"/>
    </source>
</evidence>
<keyword evidence="2 4" id="KW-0863">Zinc-finger</keyword>
<dbReference type="EMBL" id="PZQS01000009">
    <property type="protein sequence ID" value="PVD25135.1"/>
    <property type="molecule type" value="Genomic_DNA"/>
</dbReference>
<dbReference type="InterPro" id="IPR000306">
    <property type="entry name" value="Znf_FYVE"/>
</dbReference>
<evidence type="ECO:0000256" key="4">
    <source>
        <dbReference type="PROSITE-ProRule" id="PRU00042"/>
    </source>
</evidence>
<dbReference type="STRING" id="400727.A0A2T7NVE8"/>
<dbReference type="InterPro" id="IPR017455">
    <property type="entry name" value="Znf_FYVE-rel"/>
</dbReference>
<organism evidence="9 10">
    <name type="scientific">Pomacea canaliculata</name>
    <name type="common">Golden apple snail</name>
    <dbReference type="NCBI Taxonomy" id="400727"/>
    <lineage>
        <taxon>Eukaryota</taxon>
        <taxon>Metazoa</taxon>
        <taxon>Spiralia</taxon>
        <taxon>Lophotrochozoa</taxon>
        <taxon>Mollusca</taxon>
        <taxon>Gastropoda</taxon>
        <taxon>Caenogastropoda</taxon>
        <taxon>Architaenioglossa</taxon>
        <taxon>Ampullarioidea</taxon>
        <taxon>Ampullariidae</taxon>
        <taxon>Pomacea</taxon>
    </lineage>
</organism>
<dbReference type="PROSITE" id="PS00028">
    <property type="entry name" value="ZINC_FINGER_C2H2_1"/>
    <property type="match status" value="1"/>
</dbReference>
<gene>
    <name evidence="9" type="ORF">C0Q70_15633</name>
</gene>
<dbReference type="Proteomes" id="UP000245119">
    <property type="component" value="Linkage Group LG9"/>
</dbReference>
<dbReference type="Gene3D" id="3.30.40.10">
    <property type="entry name" value="Zinc/RING finger domain, C3HC4 (zinc finger)"/>
    <property type="match status" value="1"/>
</dbReference>
<evidence type="ECO:0008006" key="11">
    <source>
        <dbReference type="Google" id="ProtNLM"/>
    </source>
</evidence>
<evidence type="ECO:0000313" key="9">
    <source>
        <dbReference type="EMBL" id="PVD25135.1"/>
    </source>
</evidence>
<feature type="domain" description="FYVE-type" evidence="8">
    <location>
        <begin position="156"/>
        <end position="246"/>
    </location>
</feature>
<feature type="coiled-coil region" evidence="5">
    <location>
        <begin position="472"/>
        <end position="499"/>
    </location>
</feature>
<keyword evidence="3" id="KW-0862">Zinc</keyword>
<dbReference type="Pfam" id="PF11464">
    <property type="entry name" value="Rbsn"/>
    <property type="match status" value="1"/>
</dbReference>
<evidence type="ECO:0000256" key="5">
    <source>
        <dbReference type="SAM" id="Coils"/>
    </source>
</evidence>
<dbReference type="PANTHER" id="PTHR13510:SF44">
    <property type="entry name" value="RABENOSYN-5"/>
    <property type="match status" value="1"/>
</dbReference>
<dbReference type="Gene3D" id="4.10.860.20">
    <property type="entry name" value="Rabenosyn, Rab binding domain"/>
    <property type="match status" value="1"/>
</dbReference>
<dbReference type="SMART" id="SM00064">
    <property type="entry name" value="FYVE"/>
    <property type="match status" value="1"/>
</dbReference>
<dbReference type="SUPFAM" id="SSF140125">
    <property type="entry name" value="Rabenosyn-5 Rab-binding domain-like"/>
    <property type="match status" value="1"/>
</dbReference>
<evidence type="ECO:0000256" key="1">
    <source>
        <dbReference type="ARBA" id="ARBA00022723"/>
    </source>
</evidence>
<evidence type="ECO:0000256" key="3">
    <source>
        <dbReference type="ARBA" id="ARBA00022833"/>
    </source>
</evidence>
<dbReference type="PROSITE" id="PS50157">
    <property type="entry name" value="ZINC_FINGER_C2H2_2"/>
    <property type="match status" value="1"/>
</dbReference>
<evidence type="ECO:0000256" key="6">
    <source>
        <dbReference type="SAM" id="MobiDB-lite"/>
    </source>
</evidence>
<comment type="caution">
    <text evidence="9">The sequence shown here is derived from an EMBL/GenBank/DDBJ whole genome shotgun (WGS) entry which is preliminary data.</text>
</comment>
<reference evidence="9 10" key="1">
    <citation type="submission" date="2018-04" db="EMBL/GenBank/DDBJ databases">
        <title>The genome of golden apple snail Pomacea canaliculata provides insight into stress tolerance and invasive adaptation.</title>
        <authorList>
            <person name="Liu C."/>
            <person name="Liu B."/>
            <person name="Ren Y."/>
            <person name="Zhang Y."/>
            <person name="Wang H."/>
            <person name="Li S."/>
            <person name="Jiang F."/>
            <person name="Yin L."/>
            <person name="Zhang G."/>
            <person name="Qian W."/>
            <person name="Fan W."/>
        </authorList>
    </citation>
    <scope>NUCLEOTIDE SEQUENCE [LARGE SCALE GENOMIC DNA]</scope>
    <source>
        <strain evidence="9">SZHN2017</strain>
        <tissue evidence="9">Muscle</tissue>
    </source>
</reference>
<keyword evidence="10" id="KW-1185">Reference proteome</keyword>
<dbReference type="InterPro" id="IPR013087">
    <property type="entry name" value="Znf_C2H2_type"/>
</dbReference>
<keyword evidence="5" id="KW-0175">Coiled coil</keyword>
<dbReference type="Pfam" id="PF01363">
    <property type="entry name" value="FYVE"/>
    <property type="match status" value="1"/>
</dbReference>
<protein>
    <recommendedName>
        <fullName evidence="11">FYVE-type domain-containing protein</fullName>
    </recommendedName>
</protein>
<dbReference type="InterPro" id="IPR011011">
    <property type="entry name" value="Znf_FYVE_PHD"/>
</dbReference>
<accession>A0A2T7NVE8</accession>
<feature type="domain" description="C2H2-type" evidence="7">
    <location>
        <begin position="11"/>
        <end position="39"/>
    </location>
</feature>
<dbReference type="InterPro" id="IPR021565">
    <property type="entry name" value="Rbsn_Rab-bd"/>
</dbReference>
<dbReference type="InterPro" id="IPR013083">
    <property type="entry name" value="Znf_RING/FYVE/PHD"/>
</dbReference>
<evidence type="ECO:0000259" key="8">
    <source>
        <dbReference type="PROSITE" id="PS50178"/>
    </source>
</evidence>
<evidence type="ECO:0000313" key="10">
    <source>
        <dbReference type="Proteomes" id="UP000245119"/>
    </source>
</evidence>
<dbReference type="PANTHER" id="PTHR13510">
    <property type="entry name" value="FYVE-FINGER-CONTAINING RAB5 EFFECTOR PROTEIN RABENOSYN-5-RELATED"/>
    <property type="match status" value="1"/>
</dbReference>